<comment type="catalytic activity">
    <reaction evidence="1 9 10">
        <text>D-alanyl-D-alanine + H2O = 2 D-alanine</text>
        <dbReference type="Rhea" id="RHEA:20661"/>
        <dbReference type="ChEBI" id="CHEBI:15377"/>
        <dbReference type="ChEBI" id="CHEBI:57416"/>
        <dbReference type="ChEBI" id="CHEBI:57822"/>
        <dbReference type="EC" id="3.4.13.22"/>
    </reaction>
</comment>
<dbReference type="Proteomes" id="UP000036334">
    <property type="component" value="Unassembled WGS sequence"/>
</dbReference>
<comment type="caution">
    <text evidence="12">The sequence shown here is derived from an EMBL/GenBank/DDBJ whole genome shotgun (WGS) entry which is preliminary data.</text>
</comment>
<keyword evidence="2 9" id="KW-0645">Protease</keyword>
<dbReference type="OrthoDB" id="9801430at2"/>
<evidence type="ECO:0000256" key="6">
    <source>
        <dbReference type="ARBA" id="ARBA00022997"/>
    </source>
</evidence>
<keyword evidence="3 9" id="KW-0479">Metal-binding</keyword>
<name>A0A0I9UJX6_9MYCO</name>
<accession>A0A0I9UJX6</accession>
<comment type="function">
    <text evidence="9 10">Catalyzes hydrolysis of the D-alanyl-D-alanine dipeptide.</text>
</comment>
<keyword evidence="11" id="KW-0732">Signal</keyword>
<dbReference type="PANTHER" id="PTHR43126:SF1">
    <property type="entry name" value="D-ALANYL-D-ALANINE DIPEPTIDASE"/>
    <property type="match status" value="1"/>
</dbReference>
<organism evidence="12 13">
    <name type="scientific">Mycobacterium haemophilum</name>
    <dbReference type="NCBI Taxonomy" id="29311"/>
    <lineage>
        <taxon>Bacteria</taxon>
        <taxon>Bacillati</taxon>
        <taxon>Actinomycetota</taxon>
        <taxon>Actinomycetes</taxon>
        <taxon>Mycobacteriales</taxon>
        <taxon>Mycobacteriaceae</taxon>
        <taxon>Mycobacterium</taxon>
    </lineage>
</organism>
<evidence type="ECO:0000256" key="9">
    <source>
        <dbReference type="HAMAP-Rule" id="MF_01924"/>
    </source>
</evidence>
<evidence type="ECO:0000256" key="1">
    <source>
        <dbReference type="ARBA" id="ARBA00001362"/>
    </source>
</evidence>
<feature type="chain" id="PRO_5038508812" description="D-alanyl-D-alanine dipeptidase" evidence="11">
    <location>
        <begin position="25"/>
        <end position="268"/>
    </location>
</feature>
<evidence type="ECO:0000256" key="3">
    <source>
        <dbReference type="ARBA" id="ARBA00022723"/>
    </source>
</evidence>
<feature type="site" description="Transition state stabilizer" evidence="9">
    <location>
        <position position="108"/>
    </location>
</feature>
<dbReference type="EMBL" id="LDPR01000009">
    <property type="protein sequence ID" value="KLO36364.1"/>
    <property type="molecule type" value="Genomic_DNA"/>
</dbReference>
<dbReference type="GO" id="GO:0008270">
    <property type="term" value="F:zinc ion binding"/>
    <property type="evidence" value="ECO:0007669"/>
    <property type="project" value="UniProtKB-UniRule"/>
</dbReference>
<keyword evidence="5 9" id="KW-0862">Zinc</keyword>
<keyword evidence="6 9" id="KW-0224">Dipeptidase</keyword>
<evidence type="ECO:0000256" key="4">
    <source>
        <dbReference type="ARBA" id="ARBA00022801"/>
    </source>
</evidence>
<comment type="similarity">
    <text evidence="9 10">Belongs to the peptidase M15D family.</text>
</comment>
<dbReference type="PATRIC" id="fig|29311.18.peg.4071"/>
<evidence type="ECO:0000256" key="10">
    <source>
        <dbReference type="PIRNR" id="PIRNR026671"/>
    </source>
</evidence>
<feature type="signal peptide" evidence="11">
    <location>
        <begin position="1"/>
        <end position="24"/>
    </location>
</feature>
<comment type="cofactor">
    <cofactor evidence="9">
        <name>Zn(2+)</name>
        <dbReference type="ChEBI" id="CHEBI:29105"/>
    </cofactor>
    <text evidence="9">Binds 1 zinc ion per subunit.</text>
</comment>
<feature type="active site" description="Proton donor/acceptor" evidence="9">
    <location>
        <position position="242"/>
    </location>
</feature>
<dbReference type="HAMAP" id="MF_01924">
    <property type="entry name" value="A_A_dipeptidase"/>
    <property type="match status" value="1"/>
</dbReference>
<dbReference type="PANTHER" id="PTHR43126">
    <property type="entry name" value="D-ALANYL-D-ALANINE DIPEPTIDASE"/>
    <property type="match status" value="1"/>
</dbReference>
<dbReference type="GO" id="GO:0006508">
    <property type="term" value="P:proteolysis"/>
    <property type="evidence" value="ECO:0007669"/>
    <property type="project" value="UniProtKB-KW"/>
</dbReference>
<keyword evidence="8 10" id="KW-0961">Cell wall biogenesis/degradation</keyword>
<sequence>MPYSLGFARRIAALLATVVASFSAAPGGIAAAQPESVAPMDFVALQDIDPTILQDVRYFTAHNFTGDPVTGYETPMCILTRDAAEGLKRAQQQLEQRGYALKVYDCYRPQRAVNDFASWANDRSDQRMKAEFYPRVDKSTLFRDGYIAEQSGHSRGSTVDLTLVKLPVIPARPYVPGEPLIDCTAPASARFPDESIDMGTGFDCFDTLAHTLDPRIQGDQLTNRLLLKDALQSQGFVNYEDEWWHYTYQPEHHPGTYFDFPVAQSSLG</sequence>
<evidence type="ECO:0000313" key="12">
    <source>
        <dbReference type="EMBL" id="KLO36364.1"/>
    </source>
</evidence>
<evidence type="ECO:0000313" key="13">
    <source>
        <dbReference type="Proteomes" id="UP000036334"/>
    </source>
</evidence>
<feature type="binding site" evidence="9">
    <location>
        <position position="153"/>
    </location>
    <ligand>
        <name>Zn(2+)</name>
        <dbReference type="ChEBI" id="CHEBI:29105"/>
        <note>catalytic</note>
    </ligand>
</feature>
<dbReference type="GO" id="GO:0008237">
    <property type="term" value="F:metallopeptidase activity"/>
    <property type="evidence" value="ECO:0007669"/>
    <property type="project" value="UniProtKB-KW"/>
</dbReference>
<evidence type="ECO:0000256" key="8">
    <source>
        <dbReference type="ARBA" id="ARBA00023316"/>
    </source>
</evidence>
<proteinExistence type="inferred from homology"/>
<keyword evidence="4 9" id="KW-0378">Hydrolase</keyword>
<dbReference type="CDD" id="cd14817">
    <property type="entry name" value="D-Ala-D-Ala_dipeptidase_VanX"/>
    <property type="match status" value="1"/>
</dbReference>
<dbReference type="EC" id="3.4.13.22" evidence="9 10"/>
<protein>
    <recommendedName>
        <fullName evidence="9 10">D-alanyl-D-alanine dipeptidase</fullName>
        <shortName evidence="9 10">D-Ala-D-Ala dipeptidase</shortName>
        <ecNumber evidence="9 10">3.4.13.22</ecNumber>
    </recommendedName>
</protein>
<reference evidence="12 13" key="1">
    <citation type="submission" date="2015-05" db="EMBL/GenBank/DDBJ databases">
        <title>Genome sequence of Mycobacterium haemophilum.</title>
        <authorList>
            <person name="Greninger A.L."/>
            <person name="Cunningham G."/>
            <person name="Miller S."/>
        </authorList>
    </citation>
    <scope>NUCLEOTIDE SEQUENCE [LARGE SCALE GENOMIC DNA]</scope>
    <source>
        <strain evidence="13">UC1</strain>
    </source>
</reference>
<keyword evidence="13" id="KW-1185">Reference proteome</keyword>
<dbReference type="AlphaFoldDB" id="A0A0I9UJX6"/>
<dbReference type="GO" id="GO:0071555">
    <property type="term" value="P:cell wall organization"/>
    <property type="evidence" value="ECO:0007669"/>
    <property type="project" value="UniProtKB-KW"/>
</dbReference>
<dbReference type="Pfam" id="PF01427">
    <property type="entry name" value="Peptidase_M15"/>
    <property type="match status" value="2"/>
</dbReference>
<dbReference type="RefSeq" id="WP_047314667.1">
    <property type="nucleotide sequence ID" value="NZ_LDPT01000008.1"/>
</dbReference>
<gene>
    <name evidence="12" type="ORF">ABH38_12420</name>
</gene>
<dbReference type="Gene3D" id="3.30.1380.10">
    <property type="match status" value="1"/>
</dbReference>
<keyword evidence="7 9" id="KW-0482">Metalloprotease</keyword>
<evidence type="ECO:0000256" key="11">
    <source>
        <dbReference type="SAM" id="SignalP"/>
    </source>
</evidence>
<feature type="binding site" evidence="9">
    <location>
        <position position="160"/>
    </location>
    <ligand>
        <name>Zn(2+)</name>
        <dbReference type="ChEBI" id="CHEBI:29105"/>
        <note>catalytic</note>
    </ligand>
</feature>
<evidence type="ECO:0000256" key="7">
    <source>
        <dbReference type="ARBA" id="ARBA00023049"/>
    </source>
</evidence>
<evidence type="ECO:0000256" key="5">
    <source>
        <dbReference type="ARBA" id="ARBA00022833"/>
    </source>
</evidence>
<dbReference type="InterPro" id="IPR009045">
    <property type="entry name" value="Zn_M74/Hedgehog-like"/>
</dbReference>
<dbReference type="SUPFAM" id="SSF55166">
    <property type="entry name" value="Hedgehog/DD-peptidase"/>
    <property type="match status" value="1"/>
</dbReference>
<dbReference type="PIRSF" id="PIRSF026671">
    <property type="entry name" value="AA_dipeptidase"/>
    <property type="match status" value="1"/>
</dbReference>
<dbReference type="InterPro" id="IPR000755">
    <property type="entry name" value="A_A_dipeptidase"/>
</dbReference>
<dbReference type="GO" id="GO:0160237">
    <property type="term" value="F:D-Ala-D-Ala dipeptidase activity"/>
    <property type="evidence" value="ECO:0007669"/>
    <property type="project" value="UniProtKB-EC"/>
</dbReference>
<evidence type="ECO:0000256" key="2">
    <source>
        <dbReference type="ARBA" id="ARBA00022670"/>
    </source>
</evidence>
<feature type="binding site" evidence="9">
    <location>
        <position position="245"/>
    </location>
    <ligand>
        <name>Zn(2+)</name>
        <dbReference type="ChEBI" id="CHEBI:29105"/>
        <note>catalytic</note>
    </ligand>
</feature>